<gene>
    <name evidence="6" type="ORF">DET51_10656</name>
    <name evidence="5" type="ORF">DET64_10656</name>
    <name evidence="4" type="ORF">F6453_2259</name>
</gene>
<evidence type="ECO:0000313" key="4">
    <source>
        <dbReference type="EMBL" id="KAE8545287.1"/>
    </source>
</evidence>
<feature type="signal peptide" evidence="2">
    <location>
        <begin position="1"/>
        <end position="32"/>
    </location>
</feature>
<sequence>MRTMKTVTRHIGRTALAVGTVALLGLAPVAQANEVVALKHALYGAGYDITNVSPSMDDKTRAELTRFQKDNGLEATGILNEETERALGLITVQQAAADAGQSAPAATAQAAPAEPAPAETESSAEDTIEEDEDGGWSLW</sequence>
<evidence type="ECO:0000259" key="3">
    <source>
        <dbReference type="Pfam" id="PF01471"/>
    </source>
</evidence>
<dbReference type="InterPro" id="IPR036366">
    <property type="entry name" value="PGBDSf"/>
</dbReference>
<comment type="caution">
    <text evidence="6">The sequence shown here is derived from an EMBL/GenBank/DDBJ whole genome shotgun (WGS) entry which is preliminary data.</text>
</comment>
<evidence type="ECO:0000313" key="6">
    <source>
        <dbReference type="EMBL" id="RCW34021.1"/>
    </source>
</evidence>
<dbReference type="Pfam" id="PF01471">
    <property type="entry name" value="PG_binding_1"/>
    <property type="match status" value="1"/>
</dbReference>
<protein>
    <submittedName>
        <fullName evidence="5 6">Peptidoglycan binding protein</fullName>
    </submittedName>
</protein>
<evidence type="ECO:0000313" key="9">
    <source>
        <dbReference type="Proteomes" id="UP000469950"/>
    </source>
</evidence>
<dbReference type="InterPro" id="IPR036365">
    <property type="entry name" value="PGBD-like_sf"/>
</dbReference>
<evidence type="ECO:0000313" key="5">
    <source>
        <dbReference type="EMBL" id="RBP73202.1"/>
    </source>
</evidence>
<evidence type="ECO:0000256" key="1">
    <source>
        <dbReference type="SAM" id="MobiDB-lite"/>
    </source>
</evidence>
<dbReference type="Proteomes" id="UP000469950">
    <property type="component" value="Unassembled WGS sequence"/>
</dbReference>
<dbReference type="SUPFAM" id="SSF47090">
    <property type="entry name" value="PGBD-like"/>
    <property type="match status" value="1"/>
</dbReference>
<feature type="compositionally biased region" description="Low complexity" evidence="1">
    <location>
        <begin position="98"/>
        <end position="121"/>
    </location>
</feature>
<name>A0A368V4T0_MARNT</name>
<evidence type="ECO:0000256" key="2">
    <source>
        <dbReference type="SAM" id="SignalP"/>
    </source>
</evidence>
<reference evidence="4 9" key="2">
    <citation type="submission" date="2019-10" db="EMBL/GenBank/DDBJ databases">
        <title>Draft genome sequence of Marinobacter hydrocarbonoclasticus NCT7M from the microbiome of the marine copepod.</title>
        <authorList>
            <person name="Nuttall R."/>
            <person name="Sharma G."/>
            <person name="Moisander P."/>
        </authorList>
    </citation>
    <scope>NUCLEOTIDE SEQUENCE [LARGE SCALE GENOMIC DNA]</scope>
    <source>
        <strain evidence="4 9">NCT7M</strain>
    </source>
</reference>
<feature type="compositionally biased region" description="Acidic residues" evidence="1">
    <location>
        <begin position="122"/>
        <end position="139"/>
    </location>
</feature>
<dbReference type="Gene3D" id="1.10.101.10">
    <property type="entry name" value="PGBD-like superfamily/PGBD"/>
    <property type="match status" value="1"/>
</dbReference>
<dbReference type="AlphaFoldDB" id="A0A368V4T0"/>
<dbReference type="EMBL" id="QPJB01000006">
    <property type="protein sequence ID" value="RCW34021.1"/>
    <property type="molecule type" value="Genomic_DNA"/>
</dbReference>
<accession>A0A368V4T0</accession>
<evidence type="ECO:0000313" key="8">
    <source>
        <dbReference type="Proteomes" id="UP000253065"/>
    </source>
</evidence>
<dbReference type="Proteomes" id="UP000252795">
    <property type="component" value="Unassembled WGS sequence"/>
</dbReference>
<proteinExistence type="predicted"/>
<feature type="region of interest" description="Disordered" evidence="1">
    <location>
        <begin position="98"/>
        <end position="139"/>
    </location>
</feature>
<dbReference type="EMBL" id="WBMP01000009">
    <property type="protein sequence ID" value="KAE8545287.1"/>
    <property type="molecule type" value="Genomic_DNA"/>
</dbReference>
<evidence type="ECO:0000313" key="7">
    <source>
        <dbReference type="Proteomes" id="UP000252795"/>
    </source>
</evidence>
<feature type="domain" description="Peptidoglycan binding-like" evidence="3">
    <location>
        <begin position="32"/>
        <end position="87"/>
    </location>
</feature>
<feature type="chain" id="PRO_5044585101" evidence="2">
    <location>
        <begin position="33"/>
        <end position="139"/>
    </location>
</feature>
<keyword evidence="8" id="KW-1185">Reference proteome</keyword>
<organism evidence="6 7">
    <name type="scientific">Marinobacter nauticus</name>
    <name type="common">Marinobacter hydrocarbonoclasticus</name>
    <name type="synonym">Marinobacter aquaeolei</name>
    <dbReference type="NCBI Taxonomy" id="2743"/>
    <lineage>
        <taxon>Bacteria</taxon>
        <taxon>Pseudomonadati</taxon>
        <taxon>Pseudomonadota</taxon>
        <taxon>Gammaproteobacteria</taxon>
        <taxon>Pseudomonadales</taxon>
        <taxon>Marinobacteraceae</taxon>
        <taxon>Marinobacter</taxon>
    </lineage>
</organism>
<dbReference type="EMBL" id="QNSA01000006">
    <property type="protein sequence ID" value="RBP73202.1"/>
    <property type="molecule type" value="Genomic_DNA"/>
</dbReference>
<dbReference type="Proteomes" id="UP000253065">
    <property type="component" value="Unassembled WGS sequence"/>
</dbReference>
<reference evidence="6 7" key="1">
    <citation type="submission" date="2018-07" db="EMBL/GenBank/DDBJ databases">
        <title>Freshwater and sediment microbial communities from various areas in North America, analyzing microbe dynamics in response to fracking.</title>
        <authorList>
            <person name="Lamendella R."/>
        </authorList>
    </citation>
    <scope>NUCLEOTIDE SEQUENCE [LARGE SCALE GENOMIC DNA]</scope>
    <source>
        <strain evidence="6 7">114E</strain>
        <strain evidence="5 8">114E_o</strain>
    </source>
</reference>
<keyword evidence="2" id="KW-0732">Signal</keyword>
<dbReference type="InterPro" id="IPR002477">
    <property type="entry name" value="Peptidoglycan-bd-like"/>
</dbReference>